<dbReference type="GO" id="GO:0050661">
    <property type="term" value="F:NADP binding"/>
    <property type="evidence" value="ECO:0007669"/>
    <property type="project" value="InterPro"/>
</dbReference>
<dbReference type="InterPro" id="IPR016163">
    <property type="entry name" value="Ald_DH_C"/>
</dbReference>
<comment type="catalytic activity">
    <reaction evidence="6 7">
        <text>L-glutamate 5-semialdehyde + phosphate + NADP(+) = L-glutamyl 5-phosphate + NADPH + H(+)</text>
        <dbReference type="Rhea" id="RHEA:19541"/>
        <dbReference type="ChEBI" id="CHEBI:15378"/>
        <dbReference type="ChEBI" id="CHEBI:43474"/>
        <dbReference type="ChEBI" id="CHEBI:57783"/>
        <dbReference type="ChEBI" id="CHEBI:58066"/>
        <dbReference type="ChEBI" id="CHEBI:58274"/>
        <dbReference type="ChEBI" id="CHEBI:58349"/>
        <dbReference type="EC" id="1.2.1.41"/>
    </reaction>
</comment>
<comment type="subcellular location">
    <subcellularLocation>
        <location evidence="7">Cytoplasm</location>
    </subcellularLocation>
</comment>
<evidence type="ECO:0000256" key="3">
    <source>
        <dbReference type="ARBA" id="ARBA00022650"/>
    </source>
</evidence>
<dbReference type="PROSITE" id="PS01223">
    <property type="entry name" value="PROA"/>
    <property type="match status" value="1"/>
</dbReference>
<dbReference type="InterPro" id="IPR015590">
    <property type="entry name" value="Aldehyde_DH_dom"/>
</dbReference>
<dbReference type="EMBL" id="SHBH01000026">
    <property type="protein sequence ID" value="RZO25802.1"/>
    <property type="molecule type" value="Genomic_DNA"/>
</dbReference>
<gene>
    <name evidence="7" type="primary">proA</name>
    <name evidence="9" type="ORF">EVA95_03040</name>
</gene>
<dbReference type="InterPro" id="IPR012134">
    <property type="entry name" value="Glu-5-SA_DH"/>
</dbReference>
<accession>A0A520MX42</accession>
<feature type="domain" description="Aldehyde dehydrogenase" evidence="8">
    <location>
        <begin position="14"/>
        <end position="285"/>
    </location>
</feature>
<dbReference type="CDD" id="cd07079">
    <property type="entry name" value="ALDH_F18-19_ProA-GPR"/>
    <property type="match status" value="1"/>
</dbReference>
<comment type="caution">
    <text evidence="9">The sequence shown here is derived from an EMBL/GenBank/DDBJ whole genome shotgun (WGS) entry which is preliminary data.</text>
</comment>
<comment type="pathway">
    <text evidence="1 7">Amino-acid biosynthesis; L-proline biosynthesis; L-glutamate 5-semialdehyde from L-glutamate: step 2/2.</text>
</comment>
<dbReference type="SUPFAM" id="SSF53720">
    <property type="entry name" value="ALDH-like"/>
    <property type="match status" value="1"/>
</dbReference>
<organism evidence="9 10">
    <name type="scientific">SAR86 cluster bacterium</name>
    <dbReference type="NCBI Taxonomy" id="2030880"/>
    <lineage>
        <taxon>Bacteria</taxon>
        <taxon>Pseudomonadati</taxon>
        <taxon>Pseudomonadota</taxon>
        <taxon>Gammaproteobacteria</taxon>
        <taxon>SAR86 cluster</taxon>
    </lineage>
</organism>
<protein>
    <recommendedName>
        <fullName evidence="7">Gamma-glutamyl phosphate reductase</fullName>
        <shortName evidence="7">GPR</shortName>
        <ecNumber evidence="7">1.2.1.41</ecNumber>
    </recommendedName>
    <alternativeName>
        <fullName evidence="7">Glutamate-5-semialdehyde dehydrogenase</fullName>
    </alternativeName>
    <alternativeName>
        <fullName evidence="7">Glutamyl-gamma-semialdehyde dehydrogenase</fullName>
        <shortName evidence="7">GSA dehydrogenase</shortName>
    </alternativeName>
</protein>
<reference evidence="9 10" key="1">
    <citation type="submission" date="2019-02" db="EMBL/GenBank/DDBJ databases">
        <title>Prokaryotic population dynamics and viral predation in marine succession experiment using metagenomics: the confinement effect.</title>
        <authorList>
            <person name="Haro-Moreno J.M."/>
            <person name="Rodriguez-Valera F."/>
            <person name="Lopez-Perez M."/>
        </authorList>
    </citation>
    <scope>NUCLEOTIDE SEQUENCE [LARGE SCALE GENOMIC DNA]</scope>
    <source>
        <strain evidence="9">MED-G162</strain>
    </source>
</reference>
<comment type="similarity">
    <text evidence="7">Belongs to the gamma-glutamyl phosphate reductase family.</text>
</comment>
<evidence type="ECO:0000256" key="7">
    <source>
        <dbReference type="HAMAP-Rule" id="MF_00412"/>
    </source>
</evidence>
<dbReference type="PIRSF" id="PIRSF000151">
    <property type="entry name" value="GPR"/>
    <property type="match status" value="1"/>
</dbReference>
<dbReference type="InterPro" id="IPR000965">
    <property type="entry name" value="GPR_dom"/>
</dbReference>
<dbReference type="InterPro" id="IPR016161">
    <property type="entry name" value="Ald_DH/histidinol_DH"/>
</dbReference>
<dbReference type="GO" id="GO:0055129">
    <property type="term" value="P:L-proline biosynthetic process"/>
    <property type="evidence" value="ECO:0007669"/>
    <property type="project" value="UniProtKB-UniRule"/>
</dbReference>
<dbReference type="GO" id="GO:0004350">
    <property type="term" value="F:glutamate-5-semialdehyde dehydrogenase activity"/>
    <property type="evidence" value="ECO:0007669"/>
    <property type="project" value="UniProtKB-UniRule"/>
</dbReference>
<feature type="domain" description="Aldehyde dehydrogenase" evidence="8">
    <location>
        <begin position="313"/>
        <end position="410"/>
    </location>
</feature>
<dbReference type="FunFam" id="3.40.309.10:FF:000006">
    <property type="entry name" value="Gamma-glutamyl phosphate reductase"/>
    <property type="match status" value="1"/>
</dbReference>
<evidence type="ECO:0000256" key="6">
    <source>
        <dbReference type="ARBA" id="ARBA00049024"/>
    </source>
</evidence>
<keyword evidence="2 7" id="KW-0028">Amino-acid biosynthesis</keyword>
<dbReference type="PANTHER" id="PTHR11063:SF8">
    <property type="entry name" value="DELTA-1-PYRROLINE-5-CARBOXYLATE SYNTHASE"/>
    <property type="match status" value="1"/>
</dbReference>
<evidence type="ECO:0000313" key="9">
    <source>
        <dbReference type="EMBL" id="RZO25802.1"/>
    </source>
</evidence>
<evidence type="ECO:0000256" key="1">
    <source>
        <dbReference type="ARBA" id="ARBA00004985"/>
    </source>
</evidence>
<evidence type="ECO:0000256" key="5">
    <source>
        <dbReference type="ARBA" id="ARBA00023002"/>
    </source>
</evidence>
<dbReference type="PANTHER" id="PTHR11063">
    <property type="entry name" value="GLUTAMATE SEMIALDEHYDE DEHYDROGENASE"/>
    <property type="match status" value="1"/>
</dbReference>
<dbReference type="HAMAP" id="MF_00412">
    <property type="entry name" value="ProA"/>
    <property type="match status" value="1"/>
</dbReference>
<dbReference type="NCBIfam" id="NF001221">
    <property type="entry name" value="PRK00197.1"/>
    <property type="match status" value="1"/>
</dbReference>
<dbReference type="UniPathway" id="UPA00098">
    <property type="reaction ID" value="UER00360"/>
</dbReference>
<dbReference type="Pfam" id="PF00171">
    <property type="entry name" value="Aldedh"/>
    <property type="match status" value="2"/>
</dbReference>
<keyword evidence="4 7" id="KW-0521">NADP</keyword>
<keyword evidence="3 7" id="KW-0641">Proline biosynthesis</keyword>
<dbReference type="NCBIfam" id="TIGR00407">
    <property type="entry name" value="proA"/>
    <property type="match status" value="1"/>
</dbReference>
<dbReference type="Proteomes" id="UP000319384">
    <property type="component" value="Unassembled WGS sequence"/>
</dbReference>
<dbReference type="InterPro" id="IPR020593">
    <property type="entry name" value="G-glutamylP_reductase_CS"/>
</dbReference>
<dbReference type="GO" id="GO:0005737">
    <property type="term" value="C:cytoplasm"/>
    <property type="evidence" value="ECO:0007669"/>
    <property type="project" value="UniProtKB-SubCell"/>
</dbReference>
<evidence type="ECO:0000256" key="4">
    <source>
        <dbReference type="ARBA" id="ARBA00022857"/>
    </source>
</evidence>
<dbReference type="AlphaFoldDB" id="A0A520MX42"/>
<evidence type="ECO:0000256" key="2">
    <source>
        <dbReference type="ARBA" id="ARBA00022605"/>
    </source>
</evidence>
<dbReference type="Gene3D" id="3.40.605.10">
    <property type="entry name" value="Aldehyde Dehydrogenase, Chain A, domain 1"/>
    <property type="match status" value="1"/>
</dbReference>
<evidence type="ECO:0000259" key="8">
    <source>
        <dbReference type="Pfam" id="PF00171"/>
    </source>
</evidence>
<keyword evidence="7" id="KW-0963">Cytoplasm</keyword>
<sequence length="420" mass="45790">MSDLKKNIIKIGKQAKGASLLLSKISSKQKNNAIEAMADNIINNKQAILDANKKDIDNALKSGLSESFIDRLKLDDDRINGIAITLRDIASFEDPIGKNLDSWSRPNGLDISRISTPLGVIGVIYESRPNVTADAGALCLKSGNAVILRGGTDSFFSSLEIHNCLINGLKVAGITEHAIQIIKDTNRDAVKLMLNGINKCIDVIVPRGGKNLVTEVEKEAKVPVFAHLEGICHIYVDKDADEEKTLNICTNAKMRRPGICGAVETILVHEEITKTFFKSLLSHLSNSGCEIRGCKQSVEFYENVIPASEDDWITEYLAPIVSIKIVKGLDDAIKHIEKYSSGHTESILTEDLDAAEKFQREIDSAIVMHNTSTQFADGGEFGLGGEIGISTGKFHARGPVGIDQLTSFKYVVKSDGEIRK</sequence>
<dbReference type="EC" id="1.2.1.41" evidence="7"/>
<dbReference type="InterPro" id="IPR016162">
    <property type="entry name" value="Ald_DH_N"/>
</dbReference>
<evidence type="ECO:0000313" key="10">
    <source>
        <dbReference type="Proteomes" id="UP000319384"/>
    </source>
</evidence>
<comment type="function">
    <text evidence="7">Catalyzes the NADPH-dependent reduction of L-glutamate 5-phosphate into L-glutamate 5-semialdehyde and phosphate. The product spontaneously undergoes cyclization to form 1-pyrroline-5-carboxylate.</text>
</comment>
<dbReference type="Gene3D" id="3.40.309.10">
    <property type="entry name" value="Aldehyde Dehydrogenase, Chain A, domain 2"/>
    <property type="match status" value="1"/>
</dbReference>
<name>A0A520MX42_9GAMM</name>
<proteinExistence type="inferred from homology"/>
<keyword evidence="5 7" id="KW-0560">Oxidoreductase</keyword>